<evidence type="ECO:0000313" key="2">
    <source>
        <dbReference type="Proteomes" id="UP000628854"/>
    </source>
</evidence>
<dbReference type="InterPro" id="IPR029032">
    <property type="entry name" value="AhpD-like"/>
</dbReference>
<protein>
    <submittedName>
        <fullName evidence="1">Alkyl hydroperoxide reductase AhpD</fullName>
    </submittedName>
</protein>
<sequence>MTTFSFLPESAVSTDVWSTEPDLLEAWRTLPRNVMANTSELTRDEKALIAAYYASLKGFGDAEAGRFPLAEALGLDVKVDHGLFQQVLNDPETAAVDQKLVPLLLYVRKLALESYKLLQRDADKVFAAGWSERAFTDAIIVCATVMFFVSVMIGHGVTATKLEDFGGTAAA</sequence>
<dbReference type="Gene3D" id="1.20.1290.10">
    <property type="entry name" value="AhpD-like"/>
    <property type="match status" value="1"/>
</dbReference>
<dbReference type="SUPFAM" id="SSF69118">
    <property type="entry name" value="AhpD-like"/>
    <property type="match status" value="1"/>
</dbReference>
<proteinExistence type="predicted"/>
<gene>
    <name evidence="1" type="ORF">GCM10011503_12420</name>
</gene>
<comment type="caution">
    <text evidence="1">The sequence shown here is derived from an EMBL/GenBank/DDBJ whole genome shotgun (WGS) entry which is preliminary data.</text>
</comment>
<accession>A0ABQ1JCJ0</accession>
<reference evidence="2" key="1">
    <citation type="journal article" date="2019" name="Int. J. Syst. Evol. Microbiol.">
        <title>The Global Catalogue of Microorganisms (GCM) 10K type strain sequencing project: providing services to taxonomists for standard genome sequencing and annotation.</title>
        <authorList>
            <consortium name="The Broad Institute Genomics Platform"/>
            <consortium name="The Broad Institute Genome Sequencing Center for Infectious Disease"/>
            <person name="Wu L."/>
            <person name="Ma J."/>
        </authorList>
    </citation>
    <scope>NUCLEOTIDE SEQUENCE [LARGE SCALE GENOMIC DNA]</scope>
    <source>
        <strain evidence="2">CGMCC 1.15928</strain>
    </source>
</reference>
<keyword evidence="2" id="KW-1185">Reference proteome</keyword>
<name>A0ABQ1JCJ0_9PROT</name>
<organism evidence="1 2">
    <name type="scientific">Henriciella pelagia</name>
    <dbReference type="NCBI Taxonomy" id="1977912"/>
    <lineage>
        <taxon>Bacteria</taxon>
        <taxon>Pseudomonadati</taxon>
        <taxon>Pseudomonadota</taxon>
        <taxon>Alphaproteobacteria</taxon>
        <taxon>Hyphomonadales</taxon>
        <taxon>Hyphomonadaceae</taxon>
        <taxon>Henriciella</taxon>
    </lineage>
</organism>
<dbReference type="RefSeq" id="WP_084394460.1">
    <property type="nucleotide sequence ID" value="NZ_BMKF01000001.1"/>
</dbReference>
<dbReference type="Proteomes" id="UP000628854">
    <property type="component" value="Unassembled WGS sequence"/>
</dbReference>
<evidence type="ECO:0000313" key="1">
    <source>
        <dbReference type="EMBL" id="GGB65102.1"/>
    </source>
</evidence>
<dbReference type="EMBL" id="BMKF01000001">
    <property type="protein sequence ID" value="GGB65102.1"/>
    <property type="molecule type" value="Genomic_DNA"/>
</dbReference>